<dbReference type="Proteomes" id="UP000637074">
    <property type="component" value="Unassembled WGS sequence"/>
</dbReference>
<evidence type="ECO:0000313" key="3">
    <source>
        <dbReference type="Proteomes" id="UP000637074"/>
    </source>
</evidence>
<name>A0ABQ3MVU3_9BACI</name>
<evidence type="ECO:0000313" key="2">
    <source>
        <dbReference type="EMBL" id="GHH96794.1"/>
    </source>
</evidence>
<keyword evidence="1" id="KW-0472">Membrane</keyword>
<feature type="transmembrane region" description="Helical" evidence="1">
    <location>
        <begin position="20"/>
        <end position="40"/>
    </location>
</feature>
<sequence length="106" mass="12279">MTRAELYNQKPKQSPWRGLLLFIITCMIVSAGVFGFLQYYQNTIKIEAPTEKLGKKVVIDLPNGQKVYTYDHLIIEKNGKMYYKGERNTIDLTGGTVVYENWKEPE</sequence>
<protein>
    <submittedName>
        <fullName evidence="2">Uncharacterized protein</fullName>
    </submittedName>
</protein>
<comment type="caution">
    <text evidence="2">The sequence shown here is derived from an EMBL/GenBank/DDBJ whole genome shotgun (WGS) entry which is preliminary data.</text>
</comment>
<dbReference type="RefSeq" id="WP_191269057.1">
    <property type="nucleotide sequence ID" value="NZ_BNDS01000001.1"/>
</dbReference>
<accession>A0ABQ3MVU3</accession>
<evidence type="ECO:0000256" key="1">
    <source>
        <dbReference type="SAM" id="Phobius"/>
    </source>
</evidence>
<gene>
    <name evidence="2" type="ORF">AM1BK_03370</name>
</gene>
<organism evidence="2 3">
    <name type="scientific">Neobacillus kokaensis</name>
    <dbReference type="NCBI Taxonomy" id="2759023"/>
    <lineage>
        <taxon>Bacteria</taxon>
        <taxon>Bacillati</taxon>
        <taxon>Bacillota</taxon>
        <taxon>Bacilli</taxon>
        <taxon>Bacillales</taxon>
        <taxon>Bacillaceae</taxon>
        <taxon>Neobacillus</taxon>
    </lineage>
</organism>
<keyword evidence="3" id="KW-1185">Reference proteome</keyword>
<keyword evidence="1" id="KW-1133">Transmembrane helix</keyword>
<reference evidence="2 3" key="1">
    <citation type="journal article" date="2022" name="Int. J. Syst. Evol. Microbiol.">
        <title>Neobacillus kokaensis sp. nov., isolated from soil.</title>
        <authorList>
            <person name="Yuki K."/>
            <person name="Matsubara H."/>
            <person name="Yamaguchi S."/>
        </authorList>
    </citation>
    <scope>NUCLEOTIDE SEQUENCE [LARGE SCALE GENOMIC DNA]</scope>
    <source>
        <strain evidence="2 3">LOB 377</strain>
    </source>
</reference>
<proteinExistence type="predicted"/>
<keyword evidence="1" id="KW-0812">Transmembrane</keyword>
<dbReference type="EMBL" id="BNDS01000001">
    <property type="protein sequence ID" value="GHH96794.1"/>
    <property type="molecule type" value="Genomic_DNA"/>
</dbReference>